<comment type="caution">
    <text evidence="3">The sequence shown here is derived from an EMBL/GenBank/DDBJ whole genome shotgun (WGS) entry which is preliminary data.</text>
</comment>
<evidence type="ECO:0000313" key="3">
    <source>
        <dbReference type="EMBL" id="GGU33488.1"/>
    </source>
</evidence>
<dbReference type="RefSeq" id="WP_229812522.1">
    <property type="nucleotide sequence ID" value="NZ_BMRE01000009.1"/>
</dbReference>
<evidence type="ECO:0000313" key="4">
    <source>
        <dbReference type="Proteomes" id="UP000649573"/>
    </source>
</evidence>
<evidence type="ECO:0008006" key="5">
    <source>
        <dbReference type="Google" id="ProtNLM"/>
    </source>
</evidence>
<feature type="compositionally biased region" description="Basic and acidic residues" evidence="1">
    <location>
        <begin position="1"/>
        <end position="10"/>
    </location>
</feature>
<evidence type="ECO:0000256" key="2">
    <source>
        <dbReference type="SAM" id="Phobius"/>
    </source>
</evidence>
<sequence length="139" mass="15578">MTLPPSHDDPMQNGPAQKPAQRVVVTSPRTRAPRARRPYSGTREINEQSELGAVYMRTLIRAQRRLGLSVCLVVCGSLGLLPVLFTIEPDLGKAEVFGLGLPWFLLCVATFPMLLLAGWFYVRQAERSEREFAELVERP</sequence>
<gene>
    <name evidence="3" type="ORF">GCM10010178_27020</name>
</gene>
<feature type="transmembrane region" description="Helical" evidence="2">
    <location>
        <begin position="99"/>
        <end position="122"/>
    </location>
</feature>
<keyword evidence="2" id="KW-1133">Transmembrane helix</keyword>
<organism evidence="3 4">
    <name type="scientific">Lentzea flava</name>
    <dbReference type="NCBI Taxonomy" id="103732"/>
    <lineage>
        <taxon>Bacteria</taxon>
        <taxon>Bacillati</taxon>
        <taxon>Actinomycetota</taxon>
        <taxon>Actinomycetes</taxon>
        <taxon>Pseudonocardiales</taxon>
        <taxon>Pseudonocardiaceae</taxon>
        <taxon>Lentzea</taxon>
    </lineage>
</organism>
<name>A0ABQ2UH57_9PSEU</name>
<keyword evidence="4" id="KW-1185">Reference proteome</keyword>
<protein>
    <recommendedName>
        <fullName evidence="5">Solute:sodium symporter small subunit</fullName>
    </recommendedName>
</protein>
<feature type="region of interest" description="Disordered" evidence="1">
    <location>
        <begin position="1"/>
        <end position="40"/>
    </location>
</feature>
<proteinExistence type="predicted"/>
<reference evidence="4" key="1">
    <citation type="journal article" date="2019" name="Int. J. Syst. Evol. Microbiol.">
        <title>The Global Catalogue of Microorganisms (GCM) 10K type strain sequencing project: providing services to taxonomists for standard genome sequencing and annotation.</title>
        <authorList>
            <consortium name="The Broad Institute Genomics Platform"/>
            <consortium name="The Broad Institute Genome Sequencing Center for Infectious Disease"/>
            <person name="Wu L."/>
            <person name="Ma J."/>
        </authorList>
    </citation>
    <scope>NUCLEOTIDE SEQUENCE [LARGE SCALE GENOMIC DNA]</scope>
    <source>
        <strain evidence="4">JCM 3296</strain>
    </source>
</reference>
<feature type="transmembrane region" description="Helical" evidence="2">
    <location>
        <begin position="66"/>
        <end position="87"/>
    </location>
</feature>
<keyword evidence="2" id="KW-0472">Membrane</keyword>
<dbReference type="EMBL" id="BMRE01000009">
    <property type="protein sequence ID" value="GGU33488.1"/>
    <property type="molecule type" value="Genomic_DNA"/>
</dbReference>
<accession>A0ABQ2UH57</accession>
<keyword evidence="2" id="KW-0812">Transmembrane</keyword>
<evidence type="ECO:0000256" key="1">
    <source>
        <dbReference type="SAM" id="MobiDB-lite"/>
    </source>
</evidence>
<dbReference type="Proteomes" id="UP000649573">
    <property type="component" value="Unassembled WGS sequence"/>
</dbReference>